<name>A0A7C8YGR6_OPUST</name>
<reference evidence="1" key="1">
    <citation type="journal article" date="2013" name="J. Plant Res.">
        <title>Effect of fungi and light on seed germination of three Opuntia species from semiarid lands of central Mexico.</title>
        <authorList>
            <person name="Delgado-Sanchez P."/>
            <person name="Jimenez-Bremont J.F."/>
            <person name="Guerrero-Gonzalez Mde L."/>
            <person name="Flores J."/>
        </authorList>
    </citation>
    <scope>NUCLEOTIDE SEQUENCE</scope>
    <source>
        <tissue evidence="1">Cladode</tissue>
    </source>
</reference>
<dbReference type="AlphaFoldDB" id="A0A7C8YGR6"/>
<protein>
    <submittedName>
        <fullName evidence="1">Uncharacterized protein</fullName>
    </submittedName>
</protein>
<organism evidence="1">
    <name type="scientific">Opuntia streptacantha</name>
    <name type="common">Prickly pear cactus</name>
    <name type="synonym">Opuntia cardona</name>
    <dbReference type="NCBI Taxonomy" id="393608"/>
    <lineage>
        <taxon>Eukaryota</taxon>
        <taxon>Viridiplantae</taxon>
        <taxon>Streptophyta</taxon>
        <taxon>Embryophyta</taxon>
        <taxon>Tracheophyta</taxon>
        <taxon>Spermatophyta</taxon>
        <taxon>Magnoliopsida</taxon>
        <taxon>eudicotyledons</taxon>
        <taxon>Gunneridae</taxon>
        <taxon>Pentapetalae</taxon>
        <taxon>Caryophyllales</taxon>
        <taxon>Cactineae</taxon>
        <taxon>Cactaceae</taxon>
        <taxon>Opuntioideae</taxon>
        <taxon>Opuntia</taxon>
    </lineage>
</organism>
<proteinExistence type="predicted"/>
<dbReference type="EMBL" id="GISG01016886">
    <property type="protein sequence ID" value="MBA4617530.1"/>
    <property type="molecule type" value="Transcribed_RNA"/>
</dbReference>
<accession>A0A7C8YGR6</accession>
<reference evidence="1" key="2">
    <citation type="submission" date="2020-07" db="EMBL/GenBank/DDBJ databases">
        <authorList>
            <person name="Vera ALvarez R."/>
            <person name="Arias-Moreno D.M."/>
            <person name="Jimenez-Jacinto V."/>
            <person name="Jimenez-Bremont J.F."/>
            <person name="Swaminathan K."/>
            <person name="Moose S.P."/>
            <person name="Guerrero-Gonzalez M.L."/>
            <person name="Marino-Ramirez L."/>
            <person name="Landsman D."/>
            <person name="Rodriguez-Kessler M."/>
            <person name="Delgado-Sanchez P."/>
        </authorList>
    </citation>
    <scope>NUCLEOTIDE SEQUENCE</scope>
    <source>
        <tissue evidence="1">Cladode</tissue>
    </source>
</reference>
<sequence length="116" mass="12579">MFADVTASFSIPSSLSATDDFWFRSPANTVATSFVVGLSIPLEFKHRSARLATAIISSFALLCKTIGSKIFNKLESLIDDIKYSTILTFSSSSSSNVTNRVGFCPVRSSTRTTPKL</sequence>
<evidence type="ECO:0000313" key="1">
    <source>
        <dbReference type="EMBL" id="MBA4617530.1"/>
    </source>
</evidence>
<dbReference type="EMBL" id="GISG01016889">
    <property type="protein sequence ID" value="MBA4617533.1"/>
    <property type="molecule type" value="Transcribed_RNA"/>
</dbReference>